<protein>
    <submittedName>
        <fullName evidence="1">Uncharacterized protein</fullName>
    </submittedName>
</protein>
<organism evidence="1 2">
    <name type="scientific">Candidatus Giovannonibacteria bacterium RIFCSPLOWO2_01_FULL_45_34</name>
    <dbReference type="NCBI Taxonomy" id="1798351"/>
    <lineage>
        <taxon>Bacteria</taxon>
        <taxon>Candidatus Giovannoniibacteriota</taxon>
    </lineage>
</organism>
<dbReference type="STRING" id="1798351.A2930_03670"/>
<reference evidence="1 2" key="1">
    <citation type="journal article" date="2016" name="Nat. Commun.">
        <title>Thousands of microbial genomes shed light on interconnected biogeochemical processes in an aquifer system.</title>
        <authorList>
            <person name="Anantharaman K."/>
            <person name="Brown C.T."/>
            <person name="Hug L.A."/>
            <person name="Sharon I."/>
            <person name="Castelle C.J."/>
            <person name="Probst A.J."/>
            <person name="Thomas B.C."/>
            <person name="Singh A."/>
            <person name="Wilkins M.J."/>
            <person name="Karaoz U."/>
            <person name="Brodie E.L."/>
            <person name="Williams K.H."/>
            <person name="Hubbard S.S."/>
            <person name="Banfield J.F."/>
        </authorList>
    </citation>
    <scope>NUCLEOTIDE SEQUENCE [LARGE SCALE GENOMIC DNA]</scope>
</reference>
<accession>A0A1F5WYL5</accession>
<dbReference type="EMBL" id="MFID01000030">
    <property type="protein sequence ID" value="OGF80734.1"/>
    <property type="molecule type" value="Genomic_DNA"/>
</dbReference>
<evidence type="ECO:0000313" key="1">
    <source>
        <dbReference type="EMBL" id="OGF80734.1"/>
    </source>
</evidence>
<dbReference type="Proteomes" id="UP000178114">
    <property type="component" value="Unassembled WGS sequence"/>
</dbReference>
<gene>
    <name evidence="1" type="ORF">A2930_03670</name>
</gene>
<name>A0A1F5WYL5_9BACT</name>
<sequence length="115" mass="13122">MDKKCYSLCRFIAQFCIGLKTKNRTKGIQMFREYRTLRALRRGEIIDLGGIKLKMDDGQIQVGDLYIGERNTGPKLLTAKRIVMLDNESGINFIVPTCNAYYYDGPECVKVCEAD</sequence>
<dbReference type="AlphaFoldDB" id="A0A1F5WYL5"/>
<evidence type="ECO:0000313" key="2">
    <source>
        <dbReference type="Proteomes" id="UP000178114"/>
    </source>
</evidence>
<comment type="caution">
    <text evidence="1">The sequence shown here is derived from an EMBL/GenBank/DDBJ whole genome shotgun (WGS) entry which is preliminary data.</text>
</comment>
<proteinExistence type="predicted"/>